<reference evidence="4" key="1">
    <citation type="submission" date="2019-07" db="EMBL/GenBank/DDBJ databases">
        <title>Bacillus alkalisoli sp. nov. isolated from saline soil.</title>
        <authorList>
            <person name="Sun J.-Q."/>
            <person name="Xu L."/>
        </authorList>
    </citation>
    <scope>NUCLEOTIDE SEQUENCE [LARGE SCALE GENOMIC DNA]</scope>
    <source>
        <strain evidence="4">M4U3P1</strain>
    </source>
</reference>
<keyword evidence="4" id="KW-1185">Reference proteome</keyword>
<gene>
    <name evidence="3" type="ORF">FLK61_29330</name>
</gene>
<dbReference type="CDD" id="cd02440">
    <property type="entry name" value="AdoMet_MTases"/>
    <property type="match status" value="1"/>
</dbReference>
<dbReference type="RefSeq" id="WP_176008870.1">
    <property type="nucleotide sequence ID" value="NZ_CP041372.2"/>
</dbReference>
<organism evidence="3 4">
    <name type="scientific">Paenalkalicoccus suaedae</name>
    <dbReference type="NCBI Taxonomy" id="2592382"/>
    <lineage>
        <taxon>Bacteria</taxon>
        <taxon>Bacillati</taxon>
        <taxon>Bacillota</taxon>
        <taxon>Bacilli</taxon>
        <taxon>Bacillales</taxon>
        <taxon>Bacillaceae</taxon>
        <taxon>Paenalkalicoccus</taxon>
    </lineage>
</organism>
<evidence type="ECO:0000313" key="3">
    <source>
        <dbReference type="EMBL" id="QKS70836.1"/>
    </source>
</evidence>
<dbReference type="PANTHER" id="PTHR43861">
    <property type="entry name" value="TRANS-ACONITATE 2-METHYLTRANSFERASE-RELATED"/>
    <property type="match status" value="1"/>
</dbReference>
<proteinExistence type="predicted"/>
<dbReference type="KEGG" id="psua:FLK61_29330"/>
<dbReference type="InterPro" id="IPR041698">
    <property type="entry name" value="Methyltransf_25"/>
</dbReference>
<keyword evidence="3" id="KW-0489">Methyltransferase</keyword>
<dbReference type="GO" id="GO:0008168">
    <property type="term" value="F:methyltransferase activity"/>
    <property type="evidence" value="ECO:0007669"/>
    <property type="project" value="UniProtKB-KW"/>
</dbReference>
<dbReference type="SUPFAM" id="SSF53335">
    <property type="entry name" value="S-adenosyl-L-methionine-dependent methyltransferases"/>
    <property type="match status" value="1"/>
</dbReference>
<keyword evidence="1 3" id="KW-0808">Transferase</keyword>
<evidence type="ECO:0000259" key="2">
    <source>
        <dbReference type="Pfam" id="PF13649"/>
    </source>
</evidence>
<evidence type="ECO:0000313" key="4">
    <source>
        <dbReference type="Proteomes" id="UP000318138"/>
    </source>
</evidence>
<dbReference type="Proteomes" id="UP000318138">
    <property type="component" value="Chromosome"/>
</dbReference>
<dbReference type="Pfam" id="PF13649">
    <property type="entry name" value="Methyltransf_25"/>
    <property type="match status" value="1"/>
</dbReference>
<feature type="domain" description="Methyltransferase" evidence="2">
    <location>
        <begin position="36"/>
        <end position="131"/>
    </location>
</feature>
<dbReference type="Gene3D" id="2.20.25.110">
    <property type="entry name" value="S-adenosyl-L-methionine-dependent methyltransferases"/>
    <property type="match status" value="1"/>
</dbReference>
<dbReference type="GO" id="GO:0032259">
    <property type="term" value="P:methylation"/>
    <property type="evidence" value="ECO:0007669"/>
    <property type="project" value="UniProtKB-KW"/>
</dbReference>
<dbReference type="AlphaFoldDB" id="A0A859FF25"/>
<name>A0A859FF25_9BACI</name>
<dbReference type="Gene3D" id="3.40.50.150">
    <property type="entry name" value="Vaccinia Virus protein VP39"/>
    <property type="match status" value="1"/>
</dbReference>
<evidence type="ECO:0000256" key="1">
    <source>
        <dbReference type="ARBA" id="ARBA00022679"/>
    </source>
</evidence>
<protein>
    <submittedName>
        <fullName evidence="3">Class I SAM-dependent methyltransferase</fullName>
    </submittedName>
</protein>
<sequence>MSEEHFASVYDVLMEDAPYAEWLEYATSRIPANSSVLDVACGTGTFTRSLARQGYKVSGTDLSMEMLTIAEEKSRVESLSIPYYRQNMTELAGFNDLDAVTLFCDGLNYLTSEKEVEKTFKHIALSLKKGGIFLFDVHSPYKMEHVFDHQLYGENGEEISYLWFCEPGEEPLSVHHSLTFFIKQANGTYMRKDEDQYQRTFIASSYERWLKDAGFIDIEITSEFGRASVHQNDDRIFFKAVKK</sequence>
<dbReference type="EMBL" id="CP041372">
    <property type="protein sequence ID" value="QKS70836.1"/>
    <property type="molecule type" value="Genomic_DNA"/>
</dbReference>
<dbReference type="InterPro" id="IPR029063">
    <property type="entry name" value="SAM-dependent_MTases_sf"/>
</dbReference>
<accession>A0A859FF25</accession>